<protein>
    <submittedName>
        <fullName evidence="1">Uncharacterized protein</fullName>
    </submittedName>
</protein>
<dbReference type="EMBL" id="SRLO01000142">
    <property type="protein sequence ID" value="TNN72118.1"/>
    <property type="molecule type" value="Genomic_DNA"/>
</dbReference>
<gene>
    <name evidence="1" type="ORF">EYF80_017695</name>
</gene>
<accession>A0A4Z2I2F6</accession>
<sequence>MSTTRLDGGRLLTDRDELLPSRPVRTFNLRADGTSLLVPALWGAPWSDSWTTACAAQATLLRELHHILLMEQGRAFCGLTGEAEGIVPGGGVGGARSGLVCSRLRGNDRSPEDIIQAGFQQVSINWQTRKQERRR</sequence>
<keyword evidence="2" id="KW-1185">Reference proteome</keyword>
<evidence type="ECO:0000313" key="1">
    <source>
        <dbReference type="EMBL" id="TNN72118.1"/>
    </source>
</evidence>
<dbReference type="Proteomes" id="UP000314294">
    <property type="component" value="Unassembled WGS sequence"/>
</dbReference>
<organism evidence="1 2">
    <name type="scientific">Liparis tanakae</name>
    <name type="common">Tanaka's snailfish</name>
    <dbReference type="NCBI Taxonomy" id="230148"/>
    <lineage>
        <taxon>Eukaryota</taxon>
        <taxon>Metazoa</taxon>
        <taxon>Chordata</taxon>
        <taxon>Craniata</taxon>
        <taxon>Vertebrata</taxon>
        <taxon>Euteleostomi</taxon>
        <taxon>Actinopterygii</taxon>
        <taxon>Neopterygii</taxon>
        <taxon>Teleostei</taxon>
        <taxon>Neoteleostei</taxon>
        <taxon>Acanthomorphata</taxon>
        <taxon>Eupercaria</taxon>
        <taxon>Perciformes</taxon>
        <taxon>Cottioidei</taxon>
        <taxon>Cottales</taxon>
        <taxon>Liparidae</taxon>
        <taxon>Liparis</taxon>
    </lineage>
</organism>
<evidence type="ECO:0000313" key="2">
    <source>
        <dbReference type="Proteomes" id="UP000314294"/>
    </source>
</evidence>
<comment type="caution">
    <text evidence="1">The sequence shown here is derived from an EMBL/GenBank/DDBJ whole genome shotgun (WGS) entry which is preliminary data.</text>
</comment>
<proteinExistence type="predicted"/>
<name>A0A4Z2I2F6_9TELE</name>
<reference evidence="1 2" key="1">
    <citation type="submission" date="2019-03" db="EMBL/GenBank/DDBJ databases">
        <title>First draft genome of Liparis tanakae, snailfish: a comprehensive survey of snailfish specific genes.</title>
        <authorList>
            <person name="Kim W."/>
            <person name="Song I."/>
            <person name="Jeong J.-H."/>
            <person name="Kim D."/>
            <person name="Kim S."/>
            <person name="Ryu S."/>
            <person name="Song J.Y."/>
            <person name="Lee S.K."/>
        </authorList>
    </citation>
    <scope>NUCLEOTIDE SEQUENCE [LARGE SCALE GENOMIC DNA]</scope>
    <source>
        <tissue evidence="1">Muscle</tissue>
    </source>
</reference>
<dbReference type="AlphaFoldDB" id="A0A4Z2I2F6"/>